<dbReference type="InterPro" id="IPR040201">
    <property type="entry name" value="Mrg3-like"/>
</dbReference>
<dbReference type="EMBL" id="MU620892">
    <property type="protein sequence ID" value="KAI8584787.1"/>
    <property type="molecule type" value="Genomic_DNA"/>
</dbReference>
<keyword evidence="3" id="KW-1185">Reference proteome</keyword>
<dbReference type="RefSeq" id="XP_051449791.1">
    <property type="nucleotide sequence ID" value="XM_051592841.1"/>
</dbReference>
<dbReference type="AlphaFoldDB" id="A0AAD5EK08"/>
<keyword evidence="1" id="KW-0472">Membrane</keyword>
<accession>A0AAD5EK08</accession>
<reference evidence="2" key="2">
    <citation type="journal article" date="2022" name="Proc. Natl. Acad. Sci. U.S.A.">
        <title>Diploid-dominant life cycles characterize the early evolution of Fungi.</title>
        <authorList>
            <person name="Amses K.R."/>
            <person name="Simmons D.R."/>
            <person name="Longcore J.E."/>
            <person name="Mondo S.J."/>
            <person name="Seto K."/>
            <person name="Jeronimo G.H."/>
            <person name="Bonds A.E."/>
            <person name="Quandt C.A."/>
            <person name="Davis W.J."/>
            <person name="Chang Y."/>
            <person name="Federici B.A."/>
            <person name="Kuo A."/>
            <person name="LaButti K."/>
            <person name="Pangilinan J."/>
            <person name="Andreopoulos W."/>
            <person name="Tritt A."/>
            <person name="Riley R."/>
            <person name="Hundley H."/>
            <person name="Johnson J."/>
            <person name="Lipzen A."/>
            <person name="Barry K."/>
            <person name="Lang B.F."/>
            <person name="Cuomo C.A."/>
            <person name="Buchler N.E."/>
            <person name="Grigoriev I.V."/>
            <person name="Spatafora J.W."/>
            <person name="Stajich J.E."/>
            <person name="James T.Y."/>
        </authorList>
    </citation>
    <scope>NUCLEOTIDE SEQUENCE</scope>
    <source>
        <strain evidence="2">AG</strain>
    </source>
</reference>
<name>A0AAD5EK08_UMBRA</name>
<dbReference type="GeneID" id="75918183"/>
<sequence length="448" mass="50328">MFCKRVVGRLPSLSQQVQGFSQRTTRLSQRSFISQSGSSFRNNGRTLRADPHFTTNPYTQSVLEVSRQARQVGKAVGIFVVSTTAIVVIGWQGYHIYIEHFLHPTPPELKQKARNLLHGAYVREEVQPQLSIATLYVQEALRIALEEQHMDEDSDVALALRRRLAEDFNRAGNLLDSITEYTRFWKLLIKRLVDKGEENDAEKVFELIEVSKKIGDLYVRIGDYNEAEESLAWAVHTLKSSQADLTTVKDFQKLETLTTLSLANLYAVQRNFDLALPLYLQSLKASNQAAEQQPEAFVCLTAIIECQLSETLFGMGRKDEALGWAQTALETAKKGISEENGGVATSDVEPVKDCQECAGVTLNNIGKMLEFRNQYDQALAHYSEAMRYAIAAKDADGESSYRFNAERLGNIIQNPVADEPVVISHGDVPPEVQAEQPKRSWKQWLTGK</sequence>
<dbReference type="SMART" id="SM00028">
    <property type="entry name" value="TPR"/>
    <property type="match status" value="4"/>
</dbReference>
<comment type="caution">
    <text evidence="2">The sequence shown here is derived from an EMBL/GenBank/DDBJ whole genome shotgun (WGS) entry which is preliminary data.</text>
</comment>
<feature type="transmembrane region" description="Helical" evidence="1">
    <location>
        <begin position="75"/>
        <end position="94"/>
    </location>
</feature>
<gene>
    <name evidence="2" type="ORF">K450DRAFT_267444</name>
</gene>
<dbReference type="PANTHER" id="PTHR28142:SF1">
    <property type="entry name" value="MITOCHONDRIAL INNER MEMBRANE I-AAA PROTEASE SUPERCOMPLEX SUBUNIT MGR3-RELATED"/>
    <property type="match status" value="1"/>
</dbReference>
<proteinExistence type="predicted"/>
<dbReference type="PANTHER" id="PTHR28142">
    <property type="entry name" value="MITOCHONDRIAL INNER MEMBRANE I-AAA PROTEASE SUPERCOMPLEX SUBUNIT MGR3-RELATED"/>
    <property type="match status" value="1"/>
</dbReference>
<evidence type="ECO:0000256" key="1">
    <source>
        <dbReference type="SAM" id="Phobius"/>
    </source>
</evidence>
<dbReference type="InterPro" id="IPR019734">
    <property type="entry name" value="TPR_rpt"/>
</dbReference>
<dbReference type="Proteomes" id="UP001206595">
    <property type="component" value="Unassembled WGS sequence"/>
</dbReference>
<protein>
    <submittedName>
        <fullName evidence="2">Uncharacterized protein</fullName>
    </submittedName>
</protein>
<dbReference type="InterPro" id="IPR011990">
    <property type="entry name" value="TPR-like_helical_dom_sf"/>
</dbReference>
<keyword evidence="1" id="KW-0812">Transmembrane</keyword>
<organism evidence="2 3">
    <name type="scientific">Umbelopsis ramanniana AG</name>
    <dbReference type="NCBI Taxonomy" id="1314678"/>
    <lineage>
        <taxon>Eukaryota</taxon>
        <taxon>Fungi</taxon>
        <taxon>Fungi incertae sedis</taxon>
        <taxon>Mucoromycota</taxon>
        <taxon>Mucoromycotina</taxon>
        <taxon>Umbelopsidomycetes</taxon>
        <taxon>Umbelopsidales</taxon>
        <taxon>Umbelopsidaceae</taxon>
        <taxon>Umbelopsis</taxon>
    </lineage>
</organism>
<keyword evidence="1" id="KW-1133">Transmembrane helix</keyword>
<reference evidence="2" key="1">
    <citation type="submission" date="2021-06" db="EMBL/GenBank/DDBJ databases">
        <authorList>
            <consortium name="DOE Joint Genome Institute"/>
            <person name="Mondo S.J."/>
            <person name="Amses K.R."/>
            <person name="Simmons D.R."/>
            <person name="Longcore J.E."/>
            <person name="Seto K."/>
            <person name="Alves G.H."/>
            <person name="Bonds A.E."/>
            <person name="Quandt C.A."/>
            <person name="Davis W.J."/>
            <person name="Chang Y."/>
            <person name="Letcher P.M."/>
            <person name="Powell M.J."/>
            <person name="Kuo A."/>
            <person name="Labutti K."/>
            <person name="Pangilinan J."/>
            <person name="Andreopoulos W."/>
            <person name="Tritt A."/>
            <person name="Riley R."/>
            <person name="Hundley H."/>
            <person name="Johnson J."/>
            <person name="Lipzen A."/>
            <person name="Barry K."/>
            <person name="Berbee M.L."/>
            <person name="Buchler N.E."/>
            <person name="Grigoriev I.V."/>
            <person name="Spatafora J.W."/>
            <person name="Stajich J.E."/>
            <person name="James T.Y."/>
        </authorList>
    </citation>
    <scope>NUCLEOTIDE SEQUENCE</scope>
    <source>
        <strain evidence="2">AG</strain>
    </source>
</reference>
<evidence type="ECO:0000313" key="3">
    <source>
        <dbReference type="Proteomes" id="UP001206595"/>
    </source>
</evidence>
<dbReference type="Gene3D" id="1.25.40.10">
    <property type="entry name" value="Tetratricopeptide repeat domain"/>
    <property type="match status" value="1"/>
</dbReference>
<evidence type="ECO:0000313" key="2">
    <source>
        <dbReference type="EMBL" id="KAI8584787.1"/>
    </source>
</evidence>
<dbReference type="SUPFAM" id="SSF48452">
    <property type="entry name" value="TPR-like"/>
    <property type="match status" value="1"/>
</dbReference>